<feature type="region of interest" description="Disordered" evidence="1">
    <location>
        <begin position="322"/>
        <end position="344"/>
    </location>
</feature>
<accession>A0A1Y4LW82</accession>
<dbReference type="Gene3D" id="3.40.50.300">
    <property type="entry name" value="P-loop containing nucleotide triphosphate hydrolases"/>
    <property type="match status" value="2"/>
</dbReference>
<evidence type="ECO:0000313" key="3">
    <source>
        <dbReference type="EMBL" id="OUP60875.1"/>
    </source>
</evidence>
<feature type="domain" description="Helicase HerA central" evidence="2">
    <location>
        <begin position="520"/>
        <end position="603"/>
    </location>
</feature>
<dbReference type="Proteomes" id="UP000195326">
    <property type="component" value="Unassembled WGS sequence"/>
</dbReference>
<dbReference type="SUPFAM" id="SSF52540">
    <property type="entry name" value="P-loop containing nucleoside triphosphate hydrolases"/>
    <property type="match status" value="1"/>
</dbReference>
<proteinExistence type="predicted"/>
<sequence length="1084" mass="120354">MSQQKRYSQYEQSWGKSQQRVNSEQQLAQGFNVADVYLNRTYLDNFSAAPIIPASRSVMDISKLRLIEVSKLVFDENEKFTDKMMSVYSALHSLNSSVALIVDSDGDEAKFYIGVRSDTNTSIAGDVLESTLKGNFPGIVFNSMDVDQTHKLMGAIRENGIKSLAAVSMVPSVRKKDFEMEEFVQGIEKFIDTMSGKNYTLVCLATPLDPLTTQKRKHGYEELCSALSPHAKLSIAYGENESLAVNESLSTSFSKSVNRSVSNSNTTSSSTSSGSNYGQNSSSSWNGGFSDGGWNVGWGSSDGYSSGSFDSYTSGSSFTQSFSDSEGTSSTEGVTKGETKSTGTSKTITLNFENKGVSSLIERAQSQLERFKICESFGMWEFCGYFMSKDIHTTALAGNAYKALMTGDESNVESAHLNIWSLNQSDTIKRIVDYILHFAHPQAEMPSFEGGYAKQLVTPTNLVSGHELPLVMGLPKKSVSGLAVVEMAEFGRSVVYENSLPARSIEFGSIYHMGVVEKPRVQMDLDLLASHCFITGSSGSGKSYATYQLLESVLQNNVKIMIIEPAKGEYKQIFGGLKGIKIFTTDPNSYRILKINPFQFPDNIHLLSHIEQLLQIFNASWPLYAAMPAILKQAVVDAYVKCGWDVQNSIWIKGICDHKYPVFADVLEILPEIINTSDYSADSKGDYKGALLTRVQSMTVGINGVIFKNSIGVDDSLLFDSNVVVDLSELGSDEAIALIMGVLIMKLNEYRKSQRKSNRQLALNSRLQHVTVLEEAHNLLKRTSKDQNQEGANMVGKSVEMISNSIKEMRTYGEGFIIIDQSPMAVDTSAIENTATKIIMNTPAKDACEELGSALSLNEAQTNELSRLNVGVAAVFQKGWLSPVLMKVDKWDDRYNAEVEVTDQSALRILKGKLIIALLEQYHDDKFSPMRLRALIRSSDLTTDKRRELDEIIMSYNDKVFAVARTPKKHFGELLMELIGCEYLFSVIPTKGIPTYEEFTSYESGSPEFTRLVKIYEKGVSDWFEKVFDALSYYITLDSDEAKTETILNLIYIAGAEGQVKFNRKNRLAMICRMLYRMFGLSMK</sequence>
<dbReference type="PANTHER" id="PTHR42957">
    <property type="entry name" value="HELICASE MJ1565-RELATED"/>
    <property type="match status" value="1"/>
</dbReference>
<dbReference type="InterPro" id="IPR027417">
    <property type="entry name" value="P-loop_NTPase"/>
</dbReference>
<dbReference type="RefSeq" id="WP_087414094.1">
    <property type="nucleotide sequence ID" value="NZ_NFKL01000001.1"/>
</dbReference>
<dbReference type="AlphaFoldDB" id="A0A1Y4LW82"/>
<evidence type="ECO:0000256" key="1">
    <source>
        <dbReference type="SAM" id="MobiDB-lite"/>
    </source>
</evidence>
<name>A0A1Y4LW82_9FIRM</name>
<reference evidence="4" key="1">
    <citation type="submission" date="2017-04" db="EMBL/GenBank/DDBJ databases">
        <title>Function of individual gut microbiota members based on whole genome sequencing of pure cultures obtained from chicken caecum.</title>
        <authorList>
            <person name="Medvecky M."/>
            <person name="Cejkova D."/>
            <person name="Polansky O."/>
            <person name="Karasova D."/>
            <person name="Kubasova T."/>
            <person name="Cizek A."/>
            <person name="Rychlik I."/>
        </authorList>
    </citation>
    <scope>NUCLEOTIDE SEQUENCE [LARGE SCALE GENOMIC DNA]</scope>
    <source>
        <strain evidence="4">An179</strain>
    </source>
</reference>
<dbReference type="InterPro" id="IPR008571">
    <property type="entry name" value="HerA-like"/>
</dbReference>
<dbReference type="Pfam" id="PF01935">
    <property type="entry name" value="DUF87"/>
    <property type="match status" value="1"/>
</dbReference>
<dbReference type="EMBL" id="NFKL01000001">
    <property type="protein sequence ID" value="OUP60875.1"/>
    <property type="molecule type" value="Genomic_DNA"/>
</dbReference>
<gene>
    <name evidence="3" type="ORF">B5F15_01275</name>
</gene>
<evidence type="ECO:0000259" key="2">
    <source>
        <dbReference type="Pfam" id="PF01935"/>
    </source>
</evidence>
<evidence type="ECO:0000313" key="4">
    <source>
        <dbReference type="Proteomes" id="UP000195326"/>
    </source>
</evidence>
<comment type="caution">
    <text evidence="3">The sequence shown here is derived from an EMBL/GenBank/DDBJ whole genome shotgun (WGS) entry which is preliminary data.</text>
</comment>
<protein>
    <recommendedName>
        <fullName evidence="2">Helicase HerA central domain-containing protein</fullName>
    </recommendedName>
</protein>
<dbReference type="PANTHER" id="PTHR42957:SF1">
    <property type="entry name" value="HELICASE MJ1565-RELATED"/>
    <property type="match status" value="1"/>
</dbReference>
<dbReference type="InterPro" id="IPR002789">
    <property type="entry name" value="HerA_central"/>
</dbReference>
<feature type="region of interest" description="Disordered" evidence="1">
    <location>
        <begin position="256"/>
        <end position="282"/>
    </location>
</feature>
<organism evidence="3 4">
    <name type="scientific">Butyricicoccus pullicaecorum</name>
    <dbReference type="NCBI Taxonomy" id="501571"/>
    <lineage>
        <taxon>Bacteria</taxon>
        <taxon>Bacillati</taxon>
        <taxon>Bacillota</taxon>
        <taxon>Clostridia</taxon>
        <taxon>Eubacteriales</taxon>
        <taxon>Butyricicoccaceae</taxon>
        <taxon>Butyricicoccus</taxon>
    </lineage>
</organism>